<evidence type="ECO:0000313" key="4">
    <source>
        <dbReference type="WBParaSite" id="scf7180000424609.g13559"/>
    </source>
</evidence>
<feature type="chain" id="PRO_5037455850" evidence="2">
    <location>
        <begin position="28"/>
        <end position="305"/>
    </location>
</feature>
<proteinExistence type="predicted"/>
<feature type="signal peptide" evidence="2">
    <location>
        <begin position="1"/>
        <end position="27"/>
    </location>
</feature>
<name>A0A915PFW8_9BILA</name>
<dbReference type="SUPFAM" id="SSF57667">
    <property type="entry name" value="beta-beta-alpha zinc fingers"/>
    <property type="match status" value="1"/>
</dbReference>
<keyword evidence="2" id="KW-0732">Signal</keyword>
<dbReference type="WBParaSite" id="scf7180000424609.g13559">
    <property type="protein sequence ID" value="scf7180000424609.g13559"/>
    <property type="gene ID" value="scf7180000424609.g13559"/>
</dbReference>
<feature type="compositionally biased region" description="Polar residues" evidence="1">
    <location>
        <begin position="285"/>
        <end position="296"/>
    </location>
</feature>
<evidence type="ECO:0000313" key="3">
    <source>
        <dbReference type="Proteomes" id="UP000887560"/>
    </source>
</evidence>
<dbReference type="InterPro" id="IPR036236">
    <property type="entry name" value="Znf_C2H2_sf"/>
</dbReference>
<keyword evidence="3" id="KW-1185">Reference proteome</keyword>
<protein>
    <submittedName>
        <fullName evidence="4">BED-type domain-containing protein</fullName>
    </submittedName>
</protein>
<accession>A0A915PFW8</accession>
<evidence type="ECO:0000256" key="1">
    <source>
        <dbReference type="SAM" id="MobiDB-lite"/>
    </source>
</evidence>
<feature type="region of interest" description="Disordered" evidence="1">
    <location>
        <begin position="150"/>
        <end position="172"/>
    </location>
</feature>
<feature type="compositionally biased region" description="Polar residues" evidence="1">
    <location>
        <begin position="260"/>
        <end position="272"/>
    </location>
</feature>
<reference evidence="4" key="1">
    <citation type="submission" date="2022-11" db="UniProtKB">
        <authorList>
            <consortium name="WormBaseParasite"/>
        </authorList>
    </citation>
    <scope>IDENTIFICATION</scope>
</reference>
<dbReference type="Proteomes" id="UP000887560">
    <property type="component" value="Unplaced"/>
</dbReference>
<evidence type="ECO:0000256" key="2">
    <source>
        <dbReference type="SAM" id="SignalP"/>
    </source>
</evidence>
<sequence>MTFIFEIGLKILIFIYFSSIEIDILYGAPGGNPWNNHQHYGVGNVGYDQNTEPEQTQDYEMFQYLLRNPPEIGNYQTSTSLQHGNIQESQGASYVSPHEGVHDNSLSGWNAFNAKRDYNQYLQYHQHLNEGLASSKYGTNIHPNAREYADSRNIGSDQNPSRNPPEIGQEDLKYKSKTSPCEFFNLVRSPIWDYYTIFFNVDGVRCVQCNNCSQQYIFEPGSTSANFRGHLESKHEEQFNEYLNKAKRNKQEYEAASEAGSAQNPHPKQTQNYEILQHLLPPETAENNLETSSSKPRQFLDIKGA</sequence>
<dbReference type="AlphaFoldDB" id="A0A915PFW8"/>
<feature type="region of interest" description="Disordered" evidence="1">
    <location>
        <begin position="284"/>
        <end position="305"/>
    </location>
</feature>
<feature type="region of interest" description="Disordered" evidence="1">
    <location>
        <begin position="250"/>
        <end position="272"/>
    </location>
</feature>
<organism evidence="3 4">
    <name type="scientific">Meloidogyne floridensis</name>
    <dbReference type="NCBI Taxonomy" id="298350"/>
    <lineage>
        <taxon>Eukaryota</taxon>
        <taxon>Metazoa</taxon>
        <taxon>Ecdysozoa</taxon>
        <taxon>Nematoda</taxon>
        <taxon>Chromadorea</taxon>
        <taxon>Rhabditida</taxon>
        <taxon>Tylenchina</taxon>
        <taxon>Tylenchomorpha</taxon>
        <taxon>Tylenchoidea</taxon>
        <taxon>Meloidogynidae</taxon>
        <taxon>Meloidogyninae</taxon>
        <taxon>Meloidogyne</taxon>
    </lineage>
</organism>